<feature type="transmembrane region" description="Helical" evidence="1">
    <location>
        <begin position="130"/>
        <end position="149"/>
    </location>
</feature>
<sequence length="283" mass="33181">MNNFWRLNKYHISLSLVIFFIMVFSILNEYISNAFLYVTNLGFRQEMNQGQTFNNVFDFFWRSLTESVWSFDYSLIFGTNLFQMFIPLVASIGTAIFAQKWQTIYKFEIYHVLNFRNFVYKKILSTATKIALATFFGFFIYYLFCFIPLHDSINDTVIRPMFEDIFGSNFYVNHRFLQSFLEGVVRFFWIPFIYTIFGTSISLIVSEAKIYLLAAPLYYYSMSAIGTGMTAFSEDISLYFNPTVIMASGDYYTFNTYLLLLANSIPLFIGIVLIYGRSQNVEL</sequence>
<dbReference type="AlphaFoldDB" id="A0A1I4JXW4"/>
<feature type="transmembrane region" description="Helical" evidence="1">
    <location>
        <begin position="217"/>
        <end position="240"/>
    </location>
</feature>
<evidence type="ECO:0000313" key="3">
    <source>
        <dbReference type="EMBL" id="OTP28466.1"/>
    </source>
</evidence>
<reference evidence="3 4" key="1">
    <citation type="submission" date="2017-05" db="EMBL/GenBank/DDBJ databases">
        <title>The Genome Sequence of Enterococcus mundtii 6B1_DIV0119.</title>
        <authorList>
            <consortium name="The Broad Institute Genomics Platform"/>
            <consortium name="The Broad Institute Genomic Center for Infectious Diseases"/>
            <person name="Earl A."/>
            <person name="Manson A."/>
            <person name="Schwartman J."/>
            <person name="Gilmore M."/>
            <person name="Abouelleil A."/>
            <person name="Cao P."/>
            <person name="Chapman S."/>
            <person name="Cusick C."/>
            <person name="Shea T."/>
            <person name="Young S."/>
            <person name="Neafsey D."/>
            <person name="Nusbaum C."/>
            <person name="Birren B."/>
        </authorList>
    </citation>
    <scope>NUCLEOTIDE SEQUENCE [LARGE SCALE GENOMIC DNA]</scope>
    <source>
        <strain evidence="3 4">6B1_DIV0119</strain>
    </source>
</reference>
<dbReference type="EMBL" id="NGMS01000001">
    <property type="protein sequence ID" value="OTP28466.1"/>
    <property type="molecule type" value="Genomic_DNA"/>
</dbReference>
<evidence type="ECO:0000313" key="5">
    <source>
        <dbReference type="Proteomes" id="UP000321175"/>
    </source>
</evidence>
<gene>
    <name evidence="3" type="ORF">A5802_002208</name>
    <name evidence="2" type="ORF">EMU01_15960</name>
</gene>
<dbReference type="Proteomes" id="UP000321175">
    <property type="component" value="Unassembled WGS sequence"/>
</dbReference>
<dbReference type="GeneID" id="61000419"/>
<keyword evidence="1" id="KW-1133">Transmembrane helix</keyword>
<evidence type="ECO:0000256" key="1">
    <source>
        <dbReference type="SAM" id="Phobius"/>
    </source>
</evidence>
<organism evidence="3 4">
    <name type="scientific">Enterococcus mundtii</name>
    <dbReference type="NCBI Taxonomy" id="53346"/>
    <lineage>
        <taxon>Bacteria</taxon>
        <taxon>Bacillati</taxon>
        <taxon>Bacillota</taxon>
        <taxon>Bacilli</taxon>
        <taxon>Lactobacillales</taxon>
        <taxon>Enterococcaceae</taxon>
        <taxon>Enterococcus</taxon>
    </lineage>
</organism>
<name>A0A1I4JXW4_ENTMU</name>
<dbReference type="Proteomes" id="UP000195024">
    <property type="component" value="Unassembled WGS sequence"/>
</dbReference>
<evidence type="ECO:0000313" key="4">
    <source>
        <dbReference type="Proteomes" id="UP000195024"/>
    </source>
</evidence>
<accession>A0A1I4JXW4</accession>
<feature type="transmembrane region" description="Helical" evidence="1">
    <location>
        <begin position="187"/>
        <end position="205"/>
    </location>
</feature>
<feature type="transmembrane region" description="Helical" evidence="1">
    <location>
        <begin position="252"/>
        <end position="275"/>
    </location>
</feature>
<proteinExistence type="predicted"/>
<keyword evidence="5" id="KW-1185">Reference proteome</keyword>
<feature type="transmembrane region" description="Helical" evidence="1">
    <location>
        <begin position="73"/>
        <end position="98"/>
    </location>
</feature>
<keyword evidence="1" id="KW-0812">Transmembrane</keyword>
<reference evidence="2 5" key="2">
    <citation type="submission" date="2019-07" db="EMBL/GenBank/DDBJ databases">
        <title>Whole genome shotgun sequence of Enterococcus mundtii NBRC 100490.</title>
        <authorList>
            <person name="Hosoyama A."/>
            <person name="Uohara A."/>
            <person name="Ohji S."/>
            <person name="Ichikawa N."/>
        </authorList>
    </citation>
    <scope>NUCLEOTIDE SEQUENCE [LARGE SCALE GENOMIC DNA]</scope>
    <source>
        <strain evidence="2 5">NBRC 100490</strain>
    </source>
</reference>
<dbReference type="RefSeq" id="WP_071866455.1">
    <property type="nucleotide sequence ID" value="NZ_BJWA01000010.1"/>
</dbReference>
<comment type="caution">
    <text evidence="3">The sequence shown here is derived from an EMBL/GenBank/DDBJ whole genome shotgun (WGS) entry which is preliminary data.</text>
</comment>
<protein>
    <submittedName>
        <fullName evidence="3">Uncharacterized protein</fullName>
    </submittedName>
</protein>
<keyword evidence="1" id="KW-0472">Membrane</keyword>
<evidence type="ECO:0000313" key="2">
    <source>
        <dbReference type="EMBL" id="GEL80452.1"/>
    </source>
</evidence>
<feature type="transmembrane region" description="Helical" evidence="1">
    <location>
        <begin position="12"/>
        <end position="31"/>
    </location>
</feature>
<dbReference type="EMBL" id="BJWA01000010">
    <property type="protein sequence ID" value="GEL80452.1"/>
    <property type="molecule type" value="Genomic_DNA"/>
</dbReference>